<dbReference type="Pfam" id="PF00174">
    <property type="entry name" value="Oxidored_molyb"/>
    <property type="match status" value="1"/>
</dbReference>
<dbReference type="GO" id="GO:0050310">
    <property type="term" value="F:sulfite dehydrogenase activity"/>
    <property type="evidence" value="ECO:0007669"/>
    <property type="project" value="UniProtKB-EC"/>
</dbReference>
<dbReference type="Gene3D" id="3.90.420.10">
    <property type="entry name" value="Oxidoreductase, molybdopterin-binding domain"/>
    <property type="match status" value="1"/>
</dbReference>
<feature type="domain" description="Moybdenum cofactor oxidoreductase dimerisation" evidence="6">
    <location>
        <begin position="285"/>
        <end position="381"/>
    </location>
</feature>
<comment type="cofactor">
    <cofactor evidence="1">
        <name>Mo-molybdopterin</name>
        <dbReference type="ChEBI" id="CHEBI:71302"/>
    </cofactor>
</comment>
<dbReference type="EMBL" id="JACWZY010000013">
    <property type="protein sequence ID" value="MBD2702295.1"/>
    <property type="molecule type" value="Genomic_DNA"/>
</dbReference>
<name>A0A926XY26_9BACT</name>
<organism evidence="7 8">
    <name type="scientific">Spirosoma profusum</name>
    <dbReference type="NCBI Taxonomy" id="2771354"/>
    <lineage>
        <taxon>Bacteria</taxon>
        <taxon>Pseudomonadati</taxon>
        <taxon>Bacteroidota</taxon>
        <taxon>Cytophagia</taxon>
        <taxon>Cytophagales</taxon>
        <taxon>Cytophagaceae</taxon>
        <taxon>Spirosoma</taxon>
    </lineage>
</organism>
<dbReference type="InterPro" id="IPR036374">
    <property type="entry name" value="OxRdtase_Mopterin-bd_sf"/>
</dbReference>
<dbReference type="GO" id="GO:0043546">
    <property type="term" value="F:molybdopterin cofactor binding"/>
    <property type="evidence" value="ECO:0007669"/>
    <property type="project" value="TreeGrafter"/>
</dbReference>
<dbReference type="Proteomes" id="UP000598820">
    <property type="component" value="Unassembled WGS sequence"/>
</dbReference>
<keyword evidence="3" id="KW-0479">Metal-binding</keyword>
<reference evidence="7" key="1">
    <citation type="submission" date="2020-09" db="EMBL/GenBank/DDBJ databases">
        <authorList>
            <person name="Kim M.K."/>
        </authorList>
    </citation>
    <scope>NUCLEOTIDE SEQUENCE</scope>
    <source>
        <strain evidence="7">BT702</strain>
    </source>
</reference>
<sequence>MEPNQPQKKITRRTLLGGAATAAVAVVQTSFARGRSAVAVQIGIDEKTILTEDPTKQMGVPPGKVGTRSTFEKLAKNPSDISSRSPLQDFYGIITPSDLHFERHHNGVPAIDPAKYELTIHGLVERPMIFSLVDLKRFPSVSRIAFLECSGNFRTGKETMSPQEICGLTSQSEWTGVKLSTLFREVGVKPNASWFLAEGGDAARMTRSIPVSKGWNDAIIAYAQNGEAIRPEQGYPVRLFLPGWEGNTSVKWLRRLELGDAPWHTREETSKYTEGIKDGKIRQFSFDIDARSIITFPAYPAQIQKGWIEIRGLAWSGRGKVFKVEVTTDAGKSWQQAQLQEPVLDKAHVRFRHLWQWNGATTEIMSRVTDETGYVQPTFAQLIDARGSDGGYHFNPITVWQIKADGRVFNKPENFR</sequence>
<gene>
    <name evidence="7" type="primary">soxC</name>
    <name evidence="7" type="ORF">IC229_16700</name>
</gene>
<dbReference type="SUPFAM" id="SSF56524">
    <property type="entry name" value="Oxidoreductase molybdopterin-binding domain"/>
    <property type="match status" value="1"/>
</dbReference>
<dbReference type="GO" id="GO:0020037">
    <property type="term" value="F:heme binding"/>
    <property type="evidence" value="ECO:0007669"/>
    <property type="project" value="TreeGrafter"/>
</dbReference>
<evidence type="ECO:0000256" key="2">
    <source>
        <dbReference type="ARBA" id="ARBA00022505"/>
    </source>
</evidence>
<dbReference type="PANTHER" id="PTHR19372:SF7">
    <property type="entry name" value="SULFITE OXIDASE, MITOCHONDRIAL"/>
    <property type="match status" value="1"/>
</dbReference>
<keyword evidence="8" id="KW-1185">Reference proteome</keyword>
<dbReference type="InterPro" id="IPR005066">
    <property type="entry name" value="MoCF_OxRdtse_dimer"/>
</dbReference>
<dbReference type="GO" id="GO:0008482">
    <property type="term" value="F:sulfite oxidase activity"/>
    <property type="evidence" value="ECO:0007669"/>
    <property type="project" value="TreeGrafter"/>
</dbReference>
<dbReference type="AlphaFoldDB" id="A0A926XY26"/>
<dbReference type="InterPro" id="IPR000572">
    <property type="entry name" value="OxRdtase_Mopterin-bd_dom"/>
</dbReference>
<evidence type="ECO:0000256" key="4">
    <source>
        <dbReference type="ARBA" id="ARBA00023002"/>
    </source>
</evidence>
<dbReference type="RefSeq" id="WP_190888141.1">
    <property type="nucleotide sequence ID" value="NZ_JACWZY010000013.1"/>
</dbReference>
<dbReference type="NCBIfam" id="TIGR04555">
    <property type="entry name" value="sulfite_DH_soxC"/>
    <property type="match status" value="1"/>
</dbReference>
<keyword evidence="4 7" id="KW-0560">Oxidoreductase</keyword>
<dbReference type="PROSITE" id="PS51318">
    <property type="entry name" value="TAT"/>
    <property type="match status" value="1"/>
</dbReference>
<dbReference type="SUPFAM" id="SSF81296">
    <property type="entry name" value="E set domains"/>
    <property type="match status" value="1"/>
</dbReference>
<evidence type="ECO:0000259" key="6">
    <source>
        <dbReference type="Pfam" id="PF03404"/>
    </source>
</evidence>
<dbReference type="EC" id="1.8.2.1" evidence="7"/>
<dbReference type="InterPro" id="IPR030835">
    <property type="entry name" value="Sulfite_DH_SoxC"/>
</dbReference>
<dbReference type="GO" id="GO:0030151">
    <property type="term" value="F:molybdenum ion binding"/>
    <property type="evidence" value="ECO:0007669"/>
    <property type="project" value="InterPro"/>
</dbReference>
<dbReference type="Gene3D" id="2.60.40.650">
    <property type="match status" value="1"/>
</dbReference>
<keyword evidence="2" id="KW-0500">Molybdenum</keyword>
<dbReference type="InterPro" id="IPR006311">
    <property type="entry name" value="TAT_signal"/>
</dbReference>
<evidence type="ECO:0000313" key="7">
    <source>
        <dbReference type="EMBL" id="MBD2702295.1"/>
    </source>
</evidence>
<protein>
    <submittedName>
        <fullName evidence="7">Sulfite dehydrogenase</fullName>
        <ecNumber evidence="7">1.8.2.1</ecNumber>
    </submittedName>
</protein>
<dbReference type="GO" id="GO:0006790">
    <property type="term" value="P:sulfur compound metabolic process"/>
    <property type="evidence" value="ECO:0007669"/>
    <property type="project" value="TreeGrafter"/>
</dbReference>
<dbReference type="Pfam" id="PF03404">
    <property type="entry name" value="Mo-co_dimer"/>
    <property type="match status" value="1"/>
</dbReference>
<feature type="domain" description="Oxidoreductase molybdopterin-binding" evidence="5">
    <location>
        <begin position="105"/>
        <end position="263"/>
    </location>
</feature>
<dbReference type="PANTHER" id="PTHR19372">
    <property type="entry name" value="SULFITE REDUCTASE"/>
    <property type="match status" value="1"/>
</dbReference>
<evidence type="ECO:0000256" key="1">
    <source>
        <dbReference type="ARBA" id="ARBA00001924"/>
    </source>
</evidence>
<dbReference type="PRINTS" id="PR00407">
    <property type="entry name" value="EUMOPTERIN"/>
</dbReference>
<comment type="caution">
    <text evidence="7">The sequence shown here is derived from an EMBL/GenBank/DDBJ whole genome shotgun (WGS) entry which is preliminary data.</text>
</comment>
<evidence type="ECO:0000259" key="5">
    <source>
        <dbReference type="Pfam" id="PF00174"/>
    </source>
</evidence>
<accession>A0A926XY26</accession>
<evidence type="ECO:0000313" key="8">
    <source>
        <dbReference type="Proteomes" id="UP000598820"/>
    </source>
</evidence>
<dbReference type="InterPro" id="IPR008335">
    <property type="entry name" value="Mopterin_OxRdtase_euk"/>
</dbReference>
<evidence type="ECO:0000256" key="3">
    <source>
        <dbReference type="ARBA" id="ARBA00022723"/>
    </source>
</evidence>
<proteinExistence type="predicted"/>
<dbReference type="InterPro" id="IPR014756">
    <property type="entry name" value="Ig_E-set"/>
</dbReference>